<dbReference type="Proteomes" id="UP001172159">
    <property type="component" value="Unassembled WGS sequence"/>
</dbReference>
<comment type="subcellular location">
    <subcellularLocation>
        <location evidence="1">Membrane</location>
        <topology evidence="1">Multi-pass membrane protein</topology>
    </subcellularLocation>
</comment>
<dbReference type="GO" id="GO:0015677">
    <property type="term" value="P:copper ion import"/>
    <property type="evidence" value="ECO:0007669"/>
    <property type="project" value="TreeGrafter"/>
</dbReference>
<feature type="region of interest" description="Disordered" evidence="8">
    <location>
        <begin position="127"/>
        <end position="155"/>
    </location>
</feature>
<feature type="transmembrane region" description="Helical" evidence="9">
    <location>
        <begin position="238"/>
        <end position="262"/>
    </location>
</feature>
<dbReference type="InterPro" id="IPR051410">
    <property type="entry name" value="Ferric/Cupric_Reductase"/>
</dbReference>
<dbReference type="PROSITE" id="PS51384">
    <property type="entry name" value="FAD_FR"/>
    <property type="match status" value="1"/>
</dbReference>
<evidence type="ECO:0000313" key="12">
    <source>
        <dbReference type="Proteomes" id="UP001172159"/>
    </source>
</evidence>
<keyword evidence="6 9" id="KW-0472">Membrane</keyword>
<dbReference type="CDD" id="cd06186">
    <property type="entry name" value="NOX_Duox_like_FAD_NADP"/>
    <property type="match status" value="1"/>
</dbReference>
<feature type="compositionally biased region" description="Low complexity" evidence="8">
    <location>
        <begin position="137"/>
        <end position="154"/>
    </location>
</feature>
<evidence type="ECO:0000259" key="10">
    <source>
        <dbReference type="PROSITE" id="PS51384"/>
    </source>
</evidence>
<accession>A0AA40EEZ5</accession>
<keyword evidence="4 9" id="KW-1133">Transmembrane helix</keyword>
<dbReference type="InterPro" id="IPR013112">
    <property type="entry name" value="FAD-bd_8"/>
</dbReference>
<keyword evidence="5" id="KW-0406">Ion transport</keyword>
<dbReference type="SFLD" id="SFLDG01168">
    <property type="entry name" value="Ferric_reductase_subgroup_(FRE"/>
    <property type="match status" value="1"/>
</dbReference>
<feature type="transmembrane region" description="Helical" evidence="9">
    <location>
        <begin position="380"/>
        <end position="398"/>
    </location>
</feature>
<reference evidence="11" key="1">
    <citation type="submission" date="2023-06" db="EMBL/GenBank/DDBJ databases">
        <title>Genome-scale phylogeny and comparative genomics of the fungal order Sordariales.</title>
        <authorList>
            <consortium name="Lawrence Berkeley National Laboratory"/>
            <person name="Hensen N."/>
            <person name="Bonometti L."/>
            <person name="Westerberg I."/>
            <person name="Brannstrom I.O."/>
            <person name="Guillou S."/>
            <person name="Cros-Aarteil S."/>
            <person name="Calhoun S."/>
            <person name="Haridas S."/>
            <person name="Kuo A."/>
            <person name="Mondo S."/>
            <person name="Pangilinan J."/>
            <person name="Riley R."/>
            <person name="Labutti K."/>
            <person name="Andreopoulos B."/>
            <person name="Lipzen A."/>
            <person name="Chen C."/>
            <person name="Yanf M."/>
            <person name="Daum C."/>
            <person name="Ng V."/>
            <person name="Clum A."/>
            <person name="Steindorff A."/>
            <person name="Ohm R."/>
            <person name="Martin F."/>
            <person name="Silar P."/>
            <person name="Natvig D."/>
            <person name="Lalanne C."/>
            <person name="Gautier V."/>
            <person name="Ament-Velasquez S.L."/>
            <person name="Kruys A."/>
            <person name="Hutchinson M.I."/>
            <person name="Powell A.J."/>
            <person name="Barry K."/>
            <person name="Miller A.N."/>
            <person name="Grigoriev I.V."/>
            <person name="Debuchy R."/>
            <person name="Gladieux P."/>
            <person name="Thoren M.H."/>
            <person name="Johannesson H."/>
        </authorList>
    </citation>
    <scope>NUCLEOTIDE SEQUENCE</scope>
    <source>
        <strain evidence="11">CBS 540.89</strain>
    </source>
</reference>
<feature type="domain" description="FAD-binding FR-type" evidence="10">
    <location>
        <begin position="395"/>
        <end position="528"/>
    </location>
</feature>
<feature type="transmembrane region" description="Helical" evidence="9">
    <location>
        <begin position="215"/>
        <end position="232"/>
    </location>
</feature>
<dbReference type="PANTHER" id="PTHR32361">
    <property type="entry name" value="FERRIC/CUPRIC REDUCTASE TRANSMEMBRANE COMPONENT"/>
    <property type="match status" value="1"/>
</dbReference>
<dbReference type="GO" id="GO:0006879">
    <property type="term" value="P:intracellular iron ion homeostasis"/>
    <property type="evidence" value="ECO:0007669"/>
    <property type="project" value="TreeGrafter"/>
</dbReference>
<feature type="transmembrane region" description="Helical" evidence="9">
    <location>
        <begin position="536"/>
        <end position="557"/>
    </location>
</feature>
<gene>
    <name evidence="11" type="ORF">B0T21DRAFT_365093</name>
</gene>
<evidence type="ECO:0000256" key="5">
    <source>
        <dbReference type="ARBA" id="ARBA00023065"/>
    </source>
</evidence>
<evidence type="ECO:0000313" key="11">
    <source>
        <dbReference type="EMBL" id="KAK0737420.1"/>
    </source>
</evidence>
<organism evidence="11 12">
    <name type="scientific">Apiosordaria backusii</name>
    <dbReference type="NCBI Taxonomy" id="314023"/>
    <lineage>
        <taxon>Eukaryota</taxon>
        <taxon>Fungi</taxon>
        <taxon>Dikarya</taxon>
        <taxon>Ascomycota</taxon>
        <taxon>Pezizomycotina</taxon>
        <taxon>Sordariomycetes</taxon>
        <taxon>Sordariomycetidae</taxon>
        <taxon>Sordariales</taxon>
        <taxon>Lasiosphaeriaceae</taxon>
        <taxon>Apiosordaria</taxon>
    </lineage>
</organism>
<dbReference type="GO" id="GO:0006826">
    <property type="term" value="P:iron ion transport"/>
    <property type="evidence" value="ECO:0007669"/>
    <property type="project" value="TreeGrafter"/>
</dbReference>
<feature type="transmembrane region" description="Helical" evidence="9">
    <location>
        <begin position="88"/>
        <end position="106"/>
    </location>
</feature>
<keyword evidence="3 9" id="KW-0812">Transmembrane</keyword>
<dbReference type="SFLD" id="SFLDS00052">
    <property type="entry name" value="Ferric_Reductase_Domain"/>
    <property type="match status" value="1"/>
</dbReference>
<evidence type="ECO:0000256" key="1">
    <source>
        <dbReference type="ARBA" id="ARBA00004141"/>
    </source>
</evidence>
<dbReference type="Pfam" id="PF01794">
    <property type="entry name" value="Ferric_reduct"/>
    <property type="match status" value="1"/>
</dbReference>
<dbReference type="InterPro" id="IPR039261">
    <property type="entry name" value="FNR_nucleotide-bd"/>
</dbReference>
<dbReference type="PANTHER" id="PTHR32361:SF9">
    <property type="entry name" value="FERRIC REDUCTASE TRANSMEMBRANE COMPONENT 3-RELATED"/>
    <property type="match status" value="1"/>
</dbReference>
<dbReference type="GO" id="GO:0005886">
    <property type="term" value="C:plasma membrane"/>
    <property type="evidence" value="ECO:0007669"/>
    <property type="project" value="TreeGrafter"/>
</dbReference>
<keyword evidence="7" id="KW-0325">Glycoprotein</keyword>
<feature type="transmembrane region" description="Helical" evidence="9">
    <location>
        <begin position="328"/>
        <end position="347"/>
    </location>
</feature>
<evidence type="ECO:0000256" key="8">
    <source>
        <dbReference type="SAM" id="MobiDB-lite"/>
    </source>
</evidence>
<evidence type="ECO:0000256" key="9">
    <source>
        <dbReference type="SAM" id="Phobius"/>
    </source>
</evidence>
<feature type="transmembrane region" description="Helical" evidence="9">
    <location>
        <begin position="290"/>
        <end position="308"/>
    </location>
</feature>
<comment type="caution">
    <text evidence="11">The sequence shown here is derived from an EMBL/GenBank/DDBJ whole genome shotgun (WGS) entry which is preliminary data.</text>
</comment>
<keyword evidence="2" id="KW-0813">Transport</keyword>
<keyword evidence="12" id="KW-1185">Reference proteome</keyword>
<evidence type="ECO:0000256" key="7">
    <source>
        <dbReference type="ARBA" id="ARBA00023180"/>
    </source>
</evidence>
<dbReference type="GO" id="GO:0000293">
    <property type="term" value="F:ferric-chelate reductase activity"/>
    <property type="evidence" value="ECO:0007669"/>
    <property type="project" value="TreeGrafter"/>
</dbReference>
<evidence type="ECO:0000256" key="2">
    <source>
        <dbReference type="ARBA" id="ARBA00022448"/>
    </source>
</evidence>
<dbReference type="Gene3D" id="3.40.50.80">
    <property type="entry name" value="Nucleotide-binding domain of ferredoxin-NADP reductase (FNR) module"/>
    <property type="match status" value="1"/>
</dbReference>
<name>A0AA40EEZ5_9PEZI</name>
<dbReference type="SUPFAM" id="SSF52343">
    <property type="entry name" value="Ferredoxin reductase-like, C-terminal NADP-linked domain"/>
    <property type="match status" value="1"/>
</dbReference>
<protein>
    <submittedName>
        <fullName evidence="11">Ferric reductase like transmembrane component-domain-containing protein</fullName>
    </submittedName>
</protein>
<dbReference type="Pfam" id="PF08022">
    <property type="entry name" value="FAD_binding_8"/>
    <property type="match status" value="1"/>
</dbReference>
<dbReference type="EMBL" id="JAUKTV010000005">
    <property type="protein sequence ID" value="KAK0737420.1"/>
    <property type="molecule type" value="Genomic_DNA"/>
</dbReference>
<dbReference type="AlphaFoldDB" id="A0AA40EEZ5"/>
<dbReference type="InterPro" id="IPR017927">
    <property type="entry name" value="FAD-bd_FR_type"/>
</dbReference>
<feature type="transmembrane region" description="Helical" evidence="9">
    <location>
        <begin position="354"/>
        <end position="374"/>
    </location>
</feature>
<evidence type="ECO:0000256" key="4">
    <source>
        <dbReference type="ARBA" id="ARBA00022989"/>
    </source>
</evidence>
<dbReference type="InterPro" id="IPR013130">
    <property type="entry name" value="Fe3_Rdtase_TM_dom"/>
</dbReference>
<sequence length="686" mass="76437">MRIAIIYPYISSLFFFGRETMDRAQLCALPAQRLLPSFIHAVYCQDGALGMLEEGTGTGDPLEGLTPEQLEYLRQLIDAIYEGRAITASYNVFIVGIIAVFTVLHWREQERDKQKWMAIRQATSRRTITRNSRIDGSGTSTPSTSSSSTVAQTTHIKTPQDDLNLDLERLPLLPSSPPLSNHPPSHPITTKLKSWLLYQPPPLPLINRVLPSNSTTLLILAWLSLNILIQLHRLPLKWSFFFIFADRAGFLFIVNLPLLYLLSAKNQPLRRLTGYSYEALNIFHRRVGEWMCLVAVIHFASMVLYQFVLAEEWLLASQSPKAYFTHPLILLGIGAFVSYELLFFTSLGSFRQRWYEIFLGLHVVLQVAALGFLWGHFYTSRPYVVVALAIFVIDRLVWRMSVKRVAMEMDLTVLDGETFLVSGDWDILPGAKGVLAGWEPTDHVFLTVPALGRSHALQAHPFTIASAAPGKGVEGGGGGGRHAWFSLLIRAQFGNFDRGFTGQLLEYAKMHKRVEVQLDGPYGSPRALSMLRASGNAILVAGGSGIAVTFPLVWALLHEAGSQSEVDGDEDEDKQVLGLRKQKKRRGRKLHMLWVTHAHWHQRWIPKEQLDELVALGLDLVIPQPTLEAGRPDVGGIVGQWIMDSEGDTSVVVSGPDGLNRVVRNVAAGAVGQGKDVRIAVEKFGW</sequence>
<evidence type="ECO:0000256" key="3">
    <source>
        <dbReference type="ARBA" id="ARBA00022692"/>
    </source>
</evidence>
<proteinExistence type="predicted"/>
<evidence type="ECO:0000256" key="6">
    <source>
        <dbReference type="ARBA" id="ARBA00023136"/>
    </source>
</evidence>